<keyword evidence="5" id="KW-1185">Reference proteome</keyword>
<organism evidence="4 5">
    <name type="scientific">Oceanobacillus indicireducens</name>
    <dbReference type="NCBI Taxonomy" id="1004261"/>
    <lineage>
        <taxon>Bacteria</taxon>
        <taxon>Bacillati</taxon>
        <taxon>Bacillota</taxon>
        <taxon>Bacilli</taxon>
        <taxon>Bacillales</taxon>
        <taxon>Bacillaceae</taxon>
        <taxon>Oceanobacillus</taxon>
    </lineage>
</organism>
<evidence type="ECO:0000256" key="2">
    <source>
        <dbReference type="SAM" id="Phobius"/>
    </source>
</evidence>
<dbReference type="Pfam" id="PF01551">
    <property type="entry name" value="Peptidase_M23"/>
    <property type="match status" value="1"/>
</dbReference>
<dbReference type="InterPro" id="IPR050570">
    <property type="entry name" value="Cell_wall_metabolism_enzyme"/>
</dbReference>
<feature type="compositionally biased region" description="Basic and acidic residues" evidence="1">
    <location>
        <begin position="13"/>
        <end position="30"/>
    </location>
</feature>
<reference evidence="4" key="2">
    <citation type="submission" date="2020-09" db="EMBL/GenBank/DDBJ databases">
        <authorList>
            <person name="Sun Q."/>
            <person name="Ohkuma M."/>
        </authorList>
    </citation>
    <scope>NUCLEOTIDE SEQUENCE</scope>
    <source>
        <strain evidence="4">JCM 17251</strain>
    </source>
</reference>
<protein>
    <submittedName>
        <fullName evidence="4">Stage IV sporulation protein FA</fullName>
    </submittedName>
</protein>
<comment type="caution">
    <text evidence="4">The sequence shown here is derived from an EMBL/GenBank/DDBJ whole genome shotgun (WGS) entry which is preliminary data.</text>
</comment>
<dbReference type="InterPro" id="IPR011055">
    <property type="entry name" value="Dup_hybrid_motif"/>
</dbReference>
<evidence type="ECO:0000313" key="5">
    <source>
        <dbReference type="Proteomes" id="UP000624041"/>
    </source>
</evidence>
<proteinExistence type="predicted"/>
<evidence type="ECO:0000259" key="3">
    <source>
        <dbReference type="Pfam" id="PF01551"/>
    </source>
</evidence>
<accession>A0A917XX06</accession>
<name>A0A917XX06_9BACI</name>
<dbReference type="PANTHER" id="PTHR21666:SF274">
    <property type="entry name" value="STAGE IV SPORULATION PROTEIN FA"/>
    <property type="match status" value="1"/>
</dbReference>
<dbReference type="SUPFAM" id="SSF51261">
    <property type="entry name" value="Duplicated hybrid motif"/>
    <property type="match status" value="1"/>
</dbReference>
<gene>
    <name evidence="4" type="ORF">GCM10007971_14050</name>
</gene>
<dbReference type="GO" id="GO:0004222">
    <property type="term" value="F:metalloendopeptidase activity"/>
    <property type="evidence" value="ECO:0007669"/>
    <property type="project" value="TreeGrafter"/>
</dbReference>
<dbReference type="Proteomes" id="UP000624041">
    <property type="component" value="Unassembled WGS sequence"/>
</dbReference>
<feature type="region of interest" description="Disordered" evidence="1">
    <location>
        <begin position="1"/>
        <end position="30"/>
    </location>
</feature>
<dbReference type="PANTHER" id="PTHR21666">
    <property type="entry name" value="PEPTIDASE-RELATED"/>
    <property type="match status" value="1"/>
</dbReference>
<sequence length="256" mass="28516">MNGMSRDIRKVRKAIEQRKRERNVSKKGMEQDSGIFHQPEEKHGYPPEINNYVFKKKAGKDLVTGLMMKGILSGILFFSVALLMTTNHTLLTKPQEIANQLLRNDFPFAKVNSWYRDVFGSPLAFSPQPVDLPEEHQEAVMPVTGDIIETFQTNGTGVKISPGKETDIVAHHEGVVVFAGKYPDTGRTIVVQHADGTNSSYGNLTDIDVHLYQYVTANERIGTFAPTESADAVYFSLEKDNTFLDPVKVIVVDDGS</sequence>
<reference evidence="4" key="1">
    <citation type="journal article" date="2014" name="Int. J. Syst. Evol. Microbiol.">
        <title>Complete genome sequence of Corynebacterium casei LMG S-19264T (=DSM 44701T), isolated from a smear-ripened cheese.</title>
        <authorList>
            <consortium name="US DOE Joint Genome Institute (JGI-PGF)"/>
            <person name="Walter F."/>
            <person name="Albersmeier A."/>
            <person name="Kalinowski J."/>
            <person name="Ruckert C."/>
        </authorList>
    </citation>
    <scope>NUCLEOTIDE SEQUENCE</scope>
    <source>
        <strain evidence="4">JCM 17251</strain>
    </source>
</reference>
<keyword evidence="2" id="KW-0472">Membrane</keyword>
<dbReference type="Gene3D" id="2.70.70.10">
    <property type="entry name" value="Glucose Permease (Domain IIA)"/>
    <property type="match status" value="1"/>
</dbReference>
<evidence type="ECO:0000256" key="1">
    <source>
        <dbReference type="SAM" id="MobiDB-lite"/>
    </source>
</evidence>
<dbReference type="InterPro" id="IPR016047">
    <property type="entry name" value="M23ase_b-sheet_dom"/>
</dbReference>
<feature type="domain" description="M23ase beta-sheet core" evidence="3">
    <location>
        <begin position="156"/>
        <end position="246"/>
    </location>
</feature>
<dbReference type="AlphaFoldDB" id="A0A917XX06"/>
<keyword evidence="2" id="KW-1133">Transmembrane helix</keyword>
<evidence type="ECO:0000313" key="4">
    <source>
        <dbReference type="EMBL" id="GGN55367.1"/>
    </source>
</evidence>
<dbReference type="CDD" id="cd12797">
    <property type="entry name" value="M23_peptidase"/>
    <property type="match status" value="1"/>
</dbReference>
<dbReference type="EMBL" id="BMOS01000007">
    <property type="protein sequence ID" value="GGN55367.1"/>
    <property type="molecule type" value="Genomic_DNA"/>
</dbReference>
<keyword evidence="2" id="KW-0812">Transmembrane</keyword>
<feature type="transmembrane region" description="Helical" evidence="2">
    <location>
        <begin position="62"/>
        <end position="84"/>
    </location>
</feature>